<dbReference type="AlphaFoldDB" id="I7LVS5"/>
<dbReference type="SUPFAM" id="SSF51905">
    <property type="entry name" value="FAD/NAD(P)-binding domain"/>
    <property type="match status" value="2"/>
</dbReference>
<dbReference type="GO" id="GO:0050660">
    <property type="term" value="F:flavin adenine dinucleotide binding"/>
    <property type="evidence" value="ECO:0007669"/>
    <property type="project" value="InterPro"/>
</dbReference>
<dbReference type="InterPro" id="IPR050346">
    <property type="entry name" value="FMO-like"/>
</dbReference>
<keyword evidence="4" id="KW-0560">Oxidoreductase</keyword>
<evidence type="ECO:0000256" key="1">
    <source>
        <dbReference type="ARBA" id="ARBA00009183"/>
    </source>
</evidence>
<dbReference type="eggNOG" id="KOG1399">
    <property type="taxonomic scope" value="Eukaryota"/>
</dbReference>
<dbReference type="KEGG" id="tet:TTHERM_00586680"/>
<organism evidence="5 6">
    <name type="scientific">Tetrahymena thermophila (strain SB210)</name>
    <dbReference type="NCBI Taxonomy" id="312017"/>
    <lineage>
        <taxon>Eukaryota</taxon>
        <taxon>Sar</taxon>
        <taxon>Alveolata</taxon>
        <taxon>Ciliophora</taxon>
        <taxon>Intramacronucleata</taxon>
        <taxon>Oligohymenophorea</taxon>
        <taxon>Hymenostomatida</taxon>
        <taxon>Tetrahymenina</taxon>
        <taxon>Tetrahymenidae</taxon>
        <taxon>Tetrahymena</taxon>
    </lineage>
</organism>
<dbReference type="GO" id="GO:0004499">
    <property type="term" value="F:N,N-dimethylaniline monooxygenase activity"/>
    <property type="evidence" value="ECO:0007669"/>
    <property type="project" value="InterPro"/>
</dbReference>
<evidence type="ECO:0000313" key="5">
    <source>
        <dbReference type="EMBL" id="EAR99628.1"/>
    </source>
</evidence>
<evidence type="ECO:0000256" key="4">
    <source>
        <dbReference type="ARBA" id="ARBA00023002"/>
    </source>
</evidence>
<dbReference type="Pfam" id="PF00743">
    <property type="entry name" value="FMO-like"/>
    <property type="match status" value="2"/>
</dbReference>
<dbReference type="EMBL" id="GG662637">
    <property type="protein sequence ID" value="EAR99628.1"/>
    <property type="molecule type" value="Genomic_DNA"/>
</dbReference>
<proteinExistence type="inferred from homology"/>
<dbReference type="Proteomes" id="UP000009168">
    <property type="component" value="Unassembled WGS sequence"/>
</dbReference>
<dbReference type="GO" id="GO:0050661">
    <property type="term" value="F:NADP binding"/>
    <property type="evidence" value="ECO:0007669"/>
    <property type="project" value="InterPro"/>
</dbReference>
<dbReference type="InterPro" id="IPR020946">
    <property type="entry name" value="Flavin_mOase-like"/>
</dbReference>
<gene>
    <name evidence="5" type="ORF">TTHERM_00586680</name>
</gene>
<keyword evidence="6" id="KW-1185">Reference proteome</keyword>
<keyword evidence="2" id="KW-0285">Flavoprotein</keyword>
<dbReference type="InterPro" id="IPR036188">
    <property type="entry name" value="FAD/NAD-bd_sf"/>
</dbReference>
<keyword evidence="3" id="KW-0274">FAD</keyword>
<evidence type="ECO:0000256" key="2">
    <source>
        <dbReference type="ARBA" id="ARBA00022630"/>
    </source>
</evidence>
<accession>I7LVS5</accession>
<dbReference type="STRING" id="312017.I7LVS5"/>
<dbReference type="PANTHER" id="PTHR23023">
    <property type="entry name" value="DIMETHYLANILINE MONOOXYGENASE"/>
    <property type="match status" value="1"/>
</dbReference>
<keyword evidence="5" id="KW-0503">Monooxygenase</keyword>
<reference evidence="6" key="1">
    <citation type="journal article" date="2006" name="PLoS Biol.">
        <title>Macronuclear genome sequence of the ciliate Tetrahymena thermophila, a model eukaryote.</title>
        <authorList>
            <person name="Eisen J.A."/>
            <person name="Coyne R.S."/>
            <person name="Wu M."/>
            <person name="Wu D."/>
            <person name="Thiagarajan M."/>
            <person name="Wortman J.R."/>
            <person name="Badger J.H."/>
            <person name="Ren Q."/>
            <person name="Amedeo P."/>
            <person name="Jones K.M."/>
            <person name="Tallon L.J."/>
            <person name="Delcher A.L."/>
            <person name="Salzberg S.L."/>
            <person name="Silva J.C."/>
            <person name="Haas B.J."/>
            <person name="Majoros W.H."/>
            <person name="Farzad M."/>
            <person name="Carlton J.M."/>
            <person name="Smith R.K. Jr."/>
            <person name="Garg J."/>
            <person name="Pearlman R.E."/>
            <person name="Karrer K.M."/>
            <person name="Sun L."/>
            <person name="Manning G."/>
            <person name="Elde N.C."/>
            <person name="Turkewitz A.P."/>
            <person name="Asai D.J."/>
            <person name="Wilkes D.E."/>
            <person name="Wang Y."/>
            <person name="Cai H."/>
            <person name="Collins K."/>
            <person name="Stewart B.A."/>
            <person name="Lee S.R."/>
            <person name="Wilamowska K."/>
            <person name="Weinberg Z."/>
            <person name="Ruzzo W.L."/>
            <person name="Wloga D."/>
            <person name="Gaertig J."/>
            <person name="Frankel J."/>
            <person name="Tsao C.-C."/>
            <person name="Gorovsky M.A."/>
            <person name="Keeling P.J."/>
            <person name="Waller R.F."/>
            <person name="Patron N.J."/>
            <person name="Cherry J.M."/>
            <person name="Stover N.A."/>
            <person name="Krieger C.J."/>
            <person name="del Toro C."/>
            <person name="Ryder H.F."/>
            <person name="Williamson S.C."/>
            <person name="Barbeau R.A."/>
            <person name="Hamilton E.P."/>
            <person name="Orias E."/>
        </authorList>
    </citation>
    <scope>NUCLEOTIDE SEQUENCE [LARGE SCALE GENOMIC DNA]</scope>
    <source>
        <strain evidence="6">SB210</strain>
    </source>
</reference>
<comment type="similarity">
    <text evidence="1">Belongs to the FMO family.</text>
</comment>
<evidence type="ECO:0000256" key="3">
    <source>
        <dbReference type="ARBA" id="ARBA00022827"/>
    </source>
</evidence>
<dbReference type="Gene3D" id="3.50.50.60">
    <property type="entry name" value="FAD/NAD(P)-binding domain"/>
    <property type="match status" value="2"/>
</dbReference>
<dbReference type="HOGENOM" id="CLU_529478_0_0_1"/>
<protein>
    <submittedName>
        <fullName evidence="5">Flavin-binding monooxygenase-like protein</fullName>
    </submittedName>
</protein>
<name>I7LVS5_TETTS</name>
<dbReference type="InParanoid" id="I7LVS5"/>
<dbReference type="OrthoDB" id="413515at2759"/>
<dbReference type="GeneID" id="7840477"/>
<evidence type="ECO:0000313" key="6">
    <source>
        <dbReference type="Proteomes" id="UP000009168"/>
    </source>
</evidence>
<sequence>MSQHTLQTSEFKYVNNYNLYKNSVLIIGAGPCGILSTKYISQNNNVLCVDGKNDIGGLWKFEEINENNHPNLQADAFYNSYGVLQSSLYEDLQSNDCKSMMCFKGLPPNREYLEFMYSDQFYSYLQQYSQKFNLKNYMTFNTFVQSVRLSKNLTQEEKSQLSFNLTKRFLIKLVDSADYNSNIRFVQADQVIVCNGHYSVPNYPNIENQQIFNGDLIHMHYFRKSKVEKYANRHLVIYGAGPSSLDVVLILLKRQAQFKPSRITVIGQKNQIQAQQKSSCYTEEMQTQRLVYKTGFIQKFNSPSSILLDSGEIIENVDNILYATGYQYSFPFLECNSQIDNIIEFYNERKNSFGPLYKRMFAVREPNLIFIGCVSTVFQLQSCLERQAIVAQRYIDNHIQLPSFEQMEESFKSDYEEACKASHDGKTYLKTTTEENGLTDFKYTKQLQQLAQIPLDEDFEKIYKEIVYPTYIQLLSNGNYPKVKDLNFEQLIGPDYSPEEGKF</sequence>
<dbReference type="RefSeq" id="XP_001019873.1">
    <property type="nucleotide sequence ID" value="XM_001019873.3"/>
</dbReference>